<comment type="similarity">
    <text evidence="1 3">Belongs to the peptidase S26 family.</text>
</comment>
<dbReference type="EMBL" id="VEVQ02000003">
    <property type="protein sequence ID" value="NHN25321.1"/>
    <property type="molecule type" value="Genomic_DNA"/>
</dbReference>
<dbReference type="Pfam" id="PF18936">
    <property type="entry name" value="DUF5684"/>
    <property type="match status" value="1"/>
</dbReference>
<comment type="subcellular location">
    <subcellularLocation>
        <location evidence="3">Membrane</location>
        <topology evidence="3">Single-pass type II membrane protein</topology>
    </subcellularLocation>
</comment>
<evidence type="ECO:0000313" key="5">
    <source>
        <dbReference type="EMBL" id="NHN25321.1"/>
    </source>
</evidence>
<keyword evidence="3 5" id="KW-0378">Hydrolase</keyword>
<evidence type="ECO:0000256" key="3">
    <source>
        <dbReference type="RuleBase" id="RU362042"/>
    </source>
</evidence>
<feature type="transmembrane region" description="Helical" evidence="3">
    <location>
        <begin position="125"/>
        <end position="144"/>
    </location>
</feature>
<feature type="domain" description="Peptidase S26" evidence="4">
    <location>
        <begin position="125"/>
        <end position="288"/>
    </location>
</feature>
<keyword evidence="3" id="KW-0645">Protease</keyword>
<dbReference type="InterPro" id="IPR000223">
    <property type="entry name" value="Pept_S26A_signal_pept_1"/>
</dbReference>
<dbReference type="CDD" id="cd06530">
    <property type="entry name" value="S26_SPase_I"/>
    <property type="match status" value="2"/>
</dbReference>
<dbReference type="Pfam" id="PF10502">
    <property type="entry name" value="Peptidase_S26"/>
    <property type="match status" value="2"/>
</dbReference>
<dbReference type="PANTHER" id="PTHR43390:SF1">
    <property type="entry name" value="CHLOROPLAST PROCESSING PEPTIDASE"/>
    <property type="match status" value="1"/>
</dbReference>
<evidence type="ECO:0000259" key="4">
    <source>
        <dbReference type="Pfam" id="PF10502"/>
    </source>
</evidence>
<feature type="domain" description="Peptidase S26" evidence="4">
    <location>
        <begin position="418"/>
        <end position="465"/>
    </location>
</feature>
<dbReference type="GO" id="GO:0009003">
    <property type="term" value="F:signal peptidase activity"/>
    <property type="evidence" value="ECO:0007669"/>
    <property type="project" value="UniProtKB-EC"/>
</dbReference>
<evidence type="ECO:0000256" key="2">
    <source>
        <dbReference type="ARBA" id="ARBA00019232"/>
    </source>
</evidence>
<evidence type="ECO:0000313" key="6">
    <source>
        <dbReference type="Proteomes" id="UP000817854"/>
    </source>
</evidence>
<evidence type="ECO:0000256" key="1">
    <source>
        <dbReference type="ARBA" id="ARBA00009370"/>
    </source>
</evidence>
<feature type="transmembrane region" description="Helical" evidence="3">
    <location>
        <begin position="54"/>
        <end position="74"/>
    </location>
</feature>
<dbReference type="EC" id="3.4.21.89" evidence="3"/>
<sequence>MSVQGWLLFILLVQVIHGLGTWKLYVKAGRQAWEAFVPIYNSIVLMKIINRSTWWTLLLFIPVINLFMFPIIWIETLRTFGKKTTLDMVLGVVTIGFYIMYVNYTQEVTYFADRDLKAPTKAMDTLGSLAFAIIVATFVHTYFIQPYVIPTSSLEKSLLIGDFLFVSKFNYGARTPMTPIAAPMVHDSLPLIGTLSYLKKPQLPYFRFPKLEKIKNNDIVVFNWPRDTLDNMYHPSNRRIDKPIDKKTNYVKRCVGIAGDSLEIKGGIVFINGKELILPERAKPQYSYNVAFDRNQINIDYIVSELSITDGYGLVAQDTLIFSALTFDSAERLKNFPGILNVKRNIRKGAEDGTFPDFKDGKASPNRDWNGDNFGPIYIPEAGKTVALTKESLPLYKIIITEYEGNTLEVNGDEIKINGQVTKTYTFKQNYYWMMGDNRHNSLDARYFGYTPEDHIVGKPVFIWMSWNSNGKGINKIRWERLFTTVSGDGQPKSYFKYFLVLLALYFVGEHFYKKKKKEKESL</sequence>
<keyword evidence="6" id="KW-1185">Reference proteome</keyword>
<feature type="transmembrane region" description="Helical" evidence="3">
    <location>
        <begin position="6"/>
        <end position="26"/>
    </location>
</feature>
<dbReference type="Proteomes" id="UP000817854">
    <property type="component" value="Unassembled WGS sequence"/>
</dbReference>
<keyword evidence="3" id="KW-0472">Membrane</keyword>
<dbReference type="InterPro" id="IPR043739">
    <property type="entry name" value="DUF5684"/>
</dbReference>
<feature type="transmembrane region" description="Helical" evidence="3">
    <location>
        <begin position="86"/>
        <end position="104"/>
    </location>
</feature>
<reference evidence="5 6" key="2">
    <citation type="submission" date="2020-02" db="EMBL/GenBank/DDBJ databases">
        <title>Flavobacterium profundi sp. nov., isolated from a deep-sea seamount.</title>
        <authorList>
            <person name="Zhang D.-C."/>
        </authorList>
    </citation>
    <scope>NUCLEOTIDE SEQUENCE [LARGE SCALE GENOMIC DNA]</scope>
    <source>
        <strain evidence="5 6">EC11</strain>
    </source>
</reference>
<dbReference type="RefSeq" id="WP_140961365.1">
    <property type="nucleotide sequence ID" value="NZ_VEVQ02000003.1"/>
</dbReference>
<dbReference type="NCBIfam" id="TIGR02227">
    <property type="entry name" value="sigpep_I_bact"/>
    <property type="match status" value="1"/>
</dbReference>
<keyword evidence="3" id="KW-1133">Transmembrane helix</keyword>
<dbReference type="SUPFAM" id="SSF51306">
    <property type="entry name" value="LexA/Signal peptidase"/>
    <property type="match status" value="1"/>
</dbReference>
<proteinExistence type="inferred from homology"/>
<dbReference type="PRINTS" id="PR00727">
    <property type="entry name" value="LEADERPTASE"/>
</dbReference>
<accession>A0ABX0IQ48</accession>
<dbReference type="Gene3D" id="2.10.109.10">
    <property type="entry name" value="Umud Fragment, subunit A"/>
    <property type="match status" value="2"/>
</dbReference>
<comment type="caution">
    <text evidence="3">Lacks conserved residue(s) required for the propagation of feature annotation.</text>
</comment>
<comment type="catalytic activity">
    <reaction evidence="3">
        <text>Cleavage of hydrophobic, N-terminal signal or leader sequences from secreted and periplasmic proteins.</text>
        <dbReference type="EC" id="3.4.21.89"/>
    </reaction>
</comment>
<reference evidence="6" key="1">
    <citation type="submission" date="2019-05" db="EMBL/GenBank/DDBJ databases">
        <title>Flavobacterium profundi sp. nov., isolated from a deep-sea seamount.</title>
        <authorList>
            <person name="Zhang D.-C."/>
        </authorList>
    </citation>
    <scope>NUCLEOTIDE SEQUENCE [LARGE SCALE GENOMIC DNA]</scope>
    <source>
        <strain evidence="6">EC11</strain>
    </source>
</reference>
<name>A0ABX0IQ48_9FLAO</name>
<organism evidence="5 6">
    <name type="scientific">Flavobacterium jejuense</name>
    <dbReference type="NCBI Taxonomy" id="1544455"/>
    <lineage>
        <taxon>Bacteria</taxon>
        <taxon>Pseudomonadati</taxon>
        <taxon>Bacteroidota</taxon>
        <taxon>Flavobacteriia</taxon>
        <taxon>Flavobacteriales</taxon>
        <taxon>Flavobacteriaceae</taxon>
        <taxon>Flavobacterium</taxon>
    </lineage>
</organism>
<keyword evidence="3" id="KW-0812">Transmembrane</keyword>
<dbReference type="PANTHER" id="PTHR43390">
    <property type="entry name" value="SIGNAL PEPTIDASE I"/>
    <property type="match status" value="1"/>
</dbReference>
<dbReference type="InterPro" id="IPR019533">
    <property type="entry name" value="Peptidase_S26"/>
</dbReference>
<dbReference type="InterPro" id="IPR036286">
    <property type="entry name" value="LexA/Signal_pep-like_sf"/>
</dbReference>
<comment type="caution">
    <text evidence="5">The sequence shown here is derived from an EMBL/GenBank/DDBJ whole genome shotgun (WGS) entry which is preliminary data.</text>
</comment>
<gene>
    <name evidence="5" type="primary">lepB</name>
    <name evidence="5" type="ORF">FIA58_006490</name>
</gene>
<protein>
    <recommendedName>
        <fullName evidence="2 3">Signal peptidase I</fullName>
        <ecNumber evidence="3">3.4.21.89</ecNumber>
    </recommendedName>
</protein>